<evidence type="ECO:0000313" key="3">
    <source>
        <dbReference type="Proteomes" id="UP001305414"/>
    </source>
</evidence>
<evidence type="ECO:0000256" key="1">
    <source>
        <dbReference type="SAM" id="MobiDB-lite"/>
    </source>
</evidence>
<keyword evidence="3" id="KW-1185">Reference proteome</keyword>
<feature type="region of interest" description="Disordered" evidence="1">
    <location>
        <begin position="38"/>
        <end position="63"/>
    </location>
</feature>
<accession>A0AAN7UWE6</accession>
<organism evidence="2 3">
    <name type="scientific">Xylaria bambusicola</name>
    <dbReference type="NCBI Taxonomy" id="326684"/>
    <lineage>
        <taxon>Eukaryota</taxon>
        <taxon>Fungi</taxon>
        <taxon>Dikarya</taxon>
        <taxon>Ascomycota</taxon>
        <taxon>Pezizomycotina</taxon>
        <taxon>Sordariomycetes</taxon>
        <taxon>Xylariomycetidae</taxon>
        <taxon>Xylariales</taxon>
        <taxon>Xylariaceae</taxon>
        <taxon>Xylaria</taxon>
    </lineage>
</organism>
<evidence type="ECO:0000313" key="2">
    <source>
        <dbReference type="EMBL" id="KAK5632354.1"/>
    </source>
</evidence>
<sequence>MADLQHPPKERDRRDEDFANVSESLILRRHKIGRKCRHREYNSQGHGSSWPPPTDEVVSAIHW</sequence>
<protein>
    <submittedName>
        <fullName evidence="2">Uncharacterized protein</fullName>
    </submittedName>
</protein>
<dbReference type="Proteomes" id="UP001305414">
    <property type="component" value="Unassembled WGS sequence"/>
</dbReference>
<comment type="caution">
    <text evidence="2">The sequence shown here is derived from an EMBL/GenBank/DDBJ whole genome shotgun (WGS) entry which is preliminary data.</text>
</comment>
<reference evidence="2 3" key="1">
    <citation type="submission" date="2023-10" db="EMBL/GenBank/DDBJ databases">
        <title>Draft genome sequence of Xylaria bambusicola isolate GMP-LS, the root and basal stem rot pathogen of sugarcane in Indonesia.</title>
        <authorList>
            <person name="Selvaraj P."/>
            <person name="Muralishankar V."/>
            <person name="Muruganantham S."/>
            <person name="Sp S."/>
            <person name="Haryani S."/>
            <person name="Lau K.J.X."/>
            <person name="Naqvi N.I."/>
        </authorList>
    </citation>
    <scope>NUCLEOTIDE SEQUENCE [LARGE SCALE GENOMIC DNA]</scope>
    <source>
        <strain evidence="2">GMP-LS</strain>
    </source>
</reference>
<name>A0AAN7UWE6_9PEZI</name>
<dbReference type="EMBL" id="JAWHQM010000024">
    <property type="protein sequence ID" value="KAK5632354.1"/>
    <property type="molecule type" value="Genomic_DNA"/>
</dbReference>
<gene>
    <name evidence="2" type="ORF">RRF57_008068</name>
</gene>
<proteinExistence type="predicted"/>
<dbReference type="AlphaFoldDB" id="A0AAN7UWE6"/>